<reference evidence="1" key="1">
    <citation type="submission" date="2018-06" db="EMBL/GenBank/DDBJ databases">
        <authorList>
            <person name="Zhirakovskaya E."/>
        </authorList>
    </citation>
    <scope>NUCLEOTIDE SEQUENCE</scope>
</reference>
<dbReference type="AlphaFoldDB" id="A0A3B0WCM1"/>
<protein>
    <submittedName>
        <fullName evidence="1">Uncharacterized protein</fullName>
    </submittedName>
</protein>
<sequence>LAMSFASQKTRMKMKNSMMNASRWIKPTMGAIFIAVGLMIITGLMVVLEEAMLTIMPIWLNDFIYQF</sequence>
<proteinExistence type="predicted"/>
<organism evidence="1">
    <name type="scientific">hydrothermal vent metagenome</name>
    <dbReference type="NCBI Taxonomy" id="652676"/>
    <lineage>
        <taxon>unclassified sequences</taxon>
        <taxon>metagenomes</taxon>
        <taxon>ecological metagenomes</taxon>
    </lineage>
</organism>
<gene>
    <name evidence="1" type="ORF">MNBD_GAMMA03-202</name>
</gene>
<name>A0A3B0WCM1_9ZZZZ</name>
<evidence type="ECO:0000313" key="1">
    <source>
        <dbReference type="EMBL" id="VAW48457.1"/>
    </source>
</evidence>
<accession>A0A3B0WCM1</accession>
<feature type="non-terminal residue" evidence="1">
    <location>
        <position position="1"/>
    </location>
</feature>
<dbReference type="EMBL" id="UOFC01000207">
    <property type="protein sequence ID" value="VAW48457.1"/>
    <property type="molecule type" value="Genomic_DNA"/>
</dbReference>